<reference evidence="2" key="1">
    <citation type="journal article" date="2019" name="Int. J. Syst. Evol. Microbiol.">
        <title>The Global Catalogue of Microorganisms (GCM) 10K type strain sequencing project: providing services to taxonomists for standard genome sequencing and annotation.</title>
        <authorList>
            <consortium name="The Broad Institute Genomics Platform"/>
            <consortium name="The Broad Institute Genome Sequencing Center for Infectious Disease"/>
            <person name="Wu L."/>
            <person name="Ma J."/>
        </authorList>
    </citation>
    <scope>NUCLEOTIDE SEQUENCE [LARGE SCALE GENOMIC DNA]</scope>
    <source>
        <strain evidence="2">JCM 13004</strain>
    </source>
</reference>
<comment type="caution">
    <text evidence="1">The sequence shown here is derived from an EMBL/GenBank/DDBJ whole genome shotgun (WGS) entry which is preliminary data.</text>
</comment>
<dbReference type="InterPro" id="IPR027417">
    <property type="entry name" value="P-loop_NTPase"/>
</dbReference>
<proteinExistence type="predicted"/>
<organism evidence="1 2">
    <name type="scientific">Kitasatospora nipponensis</name>
    <dbReference type="NCBI Taxonomy" id="258049"/>
    <lineage>
        <taxon>Bacteria</taxon>
        <taxon>Bacillati</taxon>
        <taxon>Actinomycetota</taxon>
        <taxon>Actinomycetes</taxon>
        <taxon>Kitasatosporales</taxon>
        <taxon>Streptomycetaceae</taxon>
        <taxon>Kitasatospora</taxon>
    </lineage>
</organism>
<dbReference type="SUPFAM" id="SSF56112">
    <property type="entry name" value="Protein kinase-like (PK-like)"/>
    <property type="match status" value="1"/>
</dbReference>
<name>A0ABP4HJ21_9ACTN</name>
<dbReference type="InterPro" id="IPR011009">
    <property type="entry name" value="Kinase-like_dom_sf"/>
</dbReference>
<dbReference type="Proteomes" id="UP001500037">
    <property type="component" value="Unassembled WGS sequence"/>
</dbReference>
<evidence type="ECO:0000313" key="2">
    <source>
        <dbReference type="Proteomes" id="UP001500037"/>
    </source>
</evidence>
<keyword evidence="2" id="KW-1185">Reference proteome</keyword>
<dbReference type="Gene3D" id="1.10.510.10">
    <property type="entry name" value="Transferase(Phosphotransferase) domain 1"/>
    <property type="match status" value="1"/>
</dbReference>
<accession>A0ABP4HJ21</accession>
<sequence>MSTTPAKPEDLGYLTPAGLRVRTTARFGPERATGPRTPTTRRPVRLEDGRTCLQVRAADGADRPAALERLDAQVAAALRLHRAFTGTEAAHLFPELIGHDLDAAEPFALYRPPRGHRVVDHRSGYIGAELLVIERDLVRAVRLLETLGLVHHGIDPGTVRWDGQRVQLWGLEAVTHLGRPRRAGGRPPYAAPEVRQGIGTCDPRDGLWSVAQVMYHLVTGRHGDPERAPVDLADFRSLQQTLGRLFAPRAADRPGPAELLRLLDPTAPEQDRPLDELAPDRAEFDRARRLKRATPGEPAGEREAGSLRCPYCLEAIWFDPGALFVADSQQQLVPLDLGSLTNDLRRADRLTAAYQRCRADPSFPEHHIPAPYLTNGRPLTVAMVGETSTGKSHLLTQMIAEITDNGLKPYGIRWQPVNREQNARFARQRVAPLRGGAVLGHTGFAGSHAEFVEALLLTDARGRTRPVAFFDLGGEDLTRTDDLLSFLLGVDALVFVVDPALALPLPQLDEIREETRIEVQPNGDVAFSTVLNRLPRTGGLLDVPAAVVLAKADLLRLEPLVDRWLDEPPVAPLDLDRLREESRDVYALLHRHAGKAWLRPFDTLLRCTLHIASATGGRQQDGRYPRQVRAQRVLEPLVSLLAMHGMVEPAGGAAAQEVGR</sequence>
<gene>
    <name evidence="1" type="ORF">GCM10009665_67390</name>
</gene>
<protein>
    <recommendedName>
        <fullName evidence="3">Serine/threonine protein kinase</fullName>
    </recommendedName>
</protein>
<dbReference type="RefSeq" id="WP_344445969.1">
    <property type="nucleotide sequence ID" value="NZ_BAAALF010000200.1"/>
</dbReference>
<evidence type="ECO:0000313" key="1">
    <source>
        <dbReference type="EMBL" id="GAA1269390.1"/>
    </source>
</evidence>
<dbReference type="SUPFAM" id="SSF52540">
    <property type="entry name" value="P-loop containing nucleoside triphosphate hydrolases"/>
    <property type="match status" value="1"/>
</dbReference>
<dbReference type="EMBL" id="BAAALF010000200">
    <property type="protein sequence ID" value="GAA1269390.1"/>
    <property type="molecule type" value="Genomic_DNA"/>
</dbReference>
<evidence type="ECO:0008006" key="3">
    <source>
        <dbReference type="Google" id="ProtNLM"/>
    </source>
</evidence>